<sequence>MTNSKIVLAAALVAGASAFAPVQQHGVSTALFNGPVIGAGGMADTRDPDALQHDDPRKSISAAPSFEEYLKMRDGGGAAPAAAAPAPAAAPAAVAAPAAAAPAAVGGGGTVFDTLAGLEGPGQVWGAEGIAVGKEESELKGYDNFGKFVERLQSTGVANELAGAGPFTIFAPVDSAVESYEKMFGPFDATVCKMHIVVGKVPTSQVSSAPLTTLAGETLTYKRAVRKDFVNDVVIGEKTFGQFNDFPVDVECSNGLIHGISLSLAS</sequence>
<feature type="signal peptide" evidence="1">
    <location>
        <begin position="1"/>
        <end position="18"/>
    </location>
</feature>
<comment type="caution">
    <text evidence="3">The sequence shown here is derived from an EMBL/GenBank/DDBJ whole genome shotgun (WGS) entry which is preliminary data.</text>
</comment>
<dbReference type="InterPro" id="IPR036378">
    <property type="entry name" value="FAS1_dom_sf"/>
</dbReference>
<evidence type="ECO:0000256" key="1">
    <source>
        <dbReference type="SAM" id="SignalP"/>
    </source>
</evidence>
<dbReference type="AlphaFoldDB" id="A0AAD2JIL8"/>
<dbReference type="PROSITE" id="PS50213">
    <property type="entry name" value="FAS1"/>
    <property type="match status" value="1"/>
</dbReference>
<dbReference type="Proteomes" id="UP001295423">
    <property type="component" value="Unassembled WGS sequence"/>
</dbReference>
<keyword evidence="1" id="KW-0732">Signal</keyword>
<protein>
    <recommendedName>
        <fullName evidence="2">FAS1 domain-containing protein</fullName>
    </recommendedName>
</protein>
<dbReference type="EMBL" id="CAKOGP040001858">
    <property type="protein sequence ID" value="CAJ1954187.1"/>
    <property type="molecule type" value="Genomic_DNA"/>
</dbReference>
<evidence type="ECO:0000313" key="4">
    <source>
        <dbReference type="Proteomes" id="UP001295423"/>
    </source>
</evidence>
<feature type="chain" id="PRO_5041990471" description="FAS1 domain-containing protein" evidence="1">
    <location>
        <begin position="19"/>
        <end position="266"/>
    </location>
</feature>
<keyword evidence="4" id="KW-1185">Reference proteome</keyword>
<organism evidence="3 4">
    <name type="scientific">Cylindrotheca closterium</name>
    <dbReference type="NCBI Taxonomy" id="2856"/>
    <lineage>
        <taxon>Eukaryota</taxon>
        <taxon>Sar</taxon>
        <taxon>Stramenopiles</taxon>
        <taxon>Ochrophyta</taxon>
        <taxon>Bacillariophyta</taxon>
        <taxon>Bacillariophyceae</taxon>
        <taxon>Bacillariophycidae</taxon>
        <taxon>Bacillariales</taxon>
        <taxon>Bacillariaceae</taxon>
        <taxon>Cylindrotheca</taxon>
    </lineage>
</organism>
<dbReference type="Gene3D" id="2.30.180.10">
    <property type="entry name" value="FAS1 domain"/>
    <property type="match status" value="1"/>
</dbReference>
<gene>
    <name evidence="3" type="ORF">CYCCA115_LOCUS14782</name>
</gene>
<feature type="domain" description="FAS1" evidence="2">
    <location>
        <begin position="132"/>
        <end position="264"/>
    </location>
</feature>
<dbReference type="InterPro" id="IPR000782">
    <property type="entry name" value="FAS1_domain"/>
</dbReference>
<dbReference type="Pfam" id="PF02469">
    <property type="entry name" value="Fasciclin"/>
    <property type="match status" value="1"/>
</dbReference>
<evidence type="ECO:0000313" key="3">
    <source>
        <dbReference type="EMBL" id="CAJ1954187.1"/>
    </source>
</evidence>
<dbReference type="SUPFAM" id="SSF82153">
    <property type="entry name" value="FAS1 domain"/>
    <property type="match status" value="1"/>
</dbReference>
<reference evidence="3" key="1">
    <citation type="submission" date="2023-08" db="EMBL/GenBank/DDBJ databases">
        <authorList>
            <person name="Audoor S."/>
            <person name="Bilcke G."/>
        </authorList>
    </citation>
    <scope>NUCLEOTIDE SEQUENCE</scope>
</reference>
<accession>A0AAD2JIL8</accession>
<proteinExistence type="predicted"/>
<name>A0AAD2JIL8_9STRA</name>
<evidence type="ECO:0000259" key="2">
    <source>
        <dbReference type="PROSITE" id="PS50213"/>
    </source>
</evidence>